<comment type="similarity">
    <text evidence="2 7">Belongs to the MgtC/SapB family.</text>
</comment>
<proteinExistence type="inferred from homology"/>
<accession>A0A1W1X593</accession>
<comment type="subcellular location">
    <subcellularLocation>
        <location evidence="7">Cell inner membrane</location>
        <topology evidence="7">Multi-pass membrane protein</topology>
    </subcellularLocation>
    <subcellularLocation>
        <location evidence="1">Cell membrane</location>
        <topology evidence="1">Multi-pass membrane protein</topology>
    </subcellularLocation>
</comment>
<dbReference type="InterPro" id="IPR003416">
    <property type="entry name" value="MgtC/SapB/SrpB/YhiD_fam"/>
</dbReference>
<dbReference type="STRING" id="1121001.SAMN02745857_00632"/>
<feature type="transmembrane region" description="Helical" evidence="7">
    <location>
        <begin position="92"/>
        <end position="110"/>
    </location>
</feature>
<organism evidence="9 10">
    <name type="scientific">Andreprevotia lacus DSM 23236</name>
    <dbReference type="NCBI Taxonomy" id="1121001"/>
    <lineage>
        <taxon>Bacteria</taxon>
        <taxon>Pseudomonadati</taxon>
        <taxon>Pseudomonadota</taxon>
        <taxon>Betaproteobacteria</taxon>
        <taxon>Neisseriales</taxon>
        <taxon>Chitinibacteraceae</taxon>
        <taxon>Andreprevotia</taxon>
    </lineage>
</organism>
<evidence type="ECO:0000256" key="6">
    <source>
        <dbReference type="ARBA" id="ARBA00023136"/>
    </source>
</evidence>
<evidence type="ECO:0000256" key="7">
    <source>
        <dbReference type="RuleBase" id="RU365041"/>
    </source>
</evidence>
<feature type="transmembrane region" description="Helical" evidence="7">
    <location>
        <begin position="12"/>
        <end position="28"/>
    </location>
</feature>
<dbReference type="OrthoDB" id="9811198at2"/>
<keyword evidence="6 7" id="KW-0472">Membrane</keyword>
<protein>
    <recommendedName>
        <fullName evidence="7">Protein MgtC</fullName>
    </recommendedName>
</protein>
<dbReference type="GO" id="GO:0005886">
    <property type="term" value="C:plasma membrane"/>
    <property type="evidence" value="ECO:0007669"/>
    <property type="project" value="UniProtKB-SubCell"/>
</dbReference>
<evidence type="ECO:0000256" key="4">
    <source>
        <dbReference type="ARBA" id="ARBA00022692"/>
    </source>
</evidence>
<reference evidence="9 10" key="1">
    <citation type="submission" date="2017-04" db="EMBL/GenBank/DDBJ databases">
        <authorList>
            <person name="Afonso C.L."/>
            <person name="Miller P.J."/>
            <person name="Scott M.A."/>
            <person name="Spackman E."/>
            <person name="Goraichik I."/>
            <person name="Dimitrov K.M."/>
            <person name="Suarez D.L."/>
            <person name="Swayne D.E."/>
        </authorList>
    </citation>
    <scope>NUCLEOTIDE SEQUENCE [LARGE SCALE GENOMIC DNA]</scope>
    <source>
        <strain evidence="9 10">DSM 23236</strain>
    </source>
</reference>
<keyword evidence="7" id="KW-0997">Cell inner membrane</keyword>
<dbReference type="PANTHER" id="PTHR33778">
    <property type="entry name" value="PROTEIN MGTC"/>
    <property type="match status" value="1"/>
</dbReference>
<evidence type="ECO:0000313" key="10">
    <source>
        <dbReference type="Proteomes" id="UP000192761"/>
    </source>
</evidence>
<dbReference type="PRINTS" id="PR01837">
    <property type="entry name" value="MGTCSAPBPROT"/>
</dbReference>
<feature type="domain" description="MgtC/SapB/SrpB/YhiD N-terminal" evidence="8">
    <location>
        <begin position="15"/>
        <end position="134"/>
    </location>
</feature>
<evidence type="ECO:0000256" key="1">
    <source>
        <dbReference type="ARBA" id="ARBA00004651"/>
    </source>
</evidence>
<feature type="transmembrane region" description="Helical" evidence="7">
    <location>
        <begin position="65"/>
        <end position="85"/>
    </location>
</feature>
<dbReference type="Proteomes" id="UP000192761">
    <property type="component" value="Unassembled WGS sequence"/>
</dbReference>
<dbReference type="InterPro" id="IPR049177">
    <property type="entry name" value="MgtC_SapB_SrpB_YhiD_N"/>
</dbReference>
<sequence>MFAASPDDLLHITHLFAAVVLGGLIGLERQWRHHPAGLHTNALVALGAAAYVLAATLGSDPTGPARVAGQVVTGVGFLCAGLIWHEGGSVRGINTAATVWCSCTVGVLAGLGQLKWAIIVGCMVVLANVILHLIDHRMNGDAG</sequence>
<evidence type="ECO:0000256" key="5">
    <source>
        <dbReference type="ARBA" id="ARBA00022989"/>
    </source>
</evidence>
<name>A0A1W1X593_9NEIS</name>
<dbReference type="RefSeq" id="WP_084089099.1">
    <property type="nucleotide sequence ID" value="NZ_FWXD01000003.1"/>
</dbReference>
<keyword evidence="3" id="KW-1003">Cell membrane</keyword>
<evidence type="ECO:0000259" key="8">
    <source>
        <dbReference type="Pfam" id="PF02308"/>
    </source>
</evidence>
<keyword evidence="10" id="KW-1185">Reference proteome</keyword>
<feature type="transmembrane region" description="Helical" evidence="7">
    <location>
        <begin position="116"/>
        <end position="134"/>
    </location>
</feature>
<keyword evidence="4 7" id="KW-0812">Transmembrane</keyword>
<dbReference type="AlphaFoldDB" id="A0A1W1X593"/>
<feature type="transmembrane region" description="Helical" evidence="7">
    <location>
        <begin position="40"/>
        <end position="59"/>
    </location>
</feature>
<dbReference type="PANTHER" id="PTHR33778:SF1">
    <property type="entry name" value="MAGNESIUM TRANSPORTER YHID-RELATED"/>
    <property type="match status" value="1"/>
</dbReference>
<evidence type="ECO:0000313" key="9">
    <source>
        <dbReference type="EMBL" id="SMC19075.1"/>
    </source>
</evidence>
<gene>
    <name evidence="9" type="ORF">SAMN02745857_00632</name>
</gene>
<evidence type="ECO:0000256" key="3">
    <source>
        <dbReference type="ARBA" id="ARBA00022475"/>
    </source>
</evidence>
<keyword evidence="5 7" id="KW-1133">Transmembrane helix</keyword>
<evidence type="ECO:0000256" key="2">
    <source>
        <dbReference type="ARBA" id="ARBA00009298"/>
    </source>
</evidence>
<dbReference type="Pfam" id="PF02308">
    <property type="entry name" value="MgtC"/>
    <property type="match status" value="1"/>
</dbReference>
<dbReference type="EMBL" id="FWXD01000003">
    <property type="protein sequence ID" value="SMC19075.1"/>
    <property type="molecule type" value="Genomic_DNA"/>
</dbReference>